<dbReference type="InterPro" id="IPR000477">
    <property type="entry name" value="RT_dom"/>
</dbReference>
<organism evidence="2 3">
    <name type="scientific">Cannabis sativa</name>
    <name type="common">Hemp</name>
    <name type="synonym">Marijuana</name>
    <dbReference type="NCBI Taxonomy" id="3483"/>
    <lineage>
        <taxon>Eukaryota</taxon>
        <taxon>Viridiplantae</taxon>
        <taxon>Streptophyta</taxon>
        <taxon>Embryophyta</taxon>
        <taxon>Tracheophyta</taxon>
        <taxon>Spermatophyta</taxon>
        <taxon>Magnoliopsida</taxon>
        <taxon>eudicotyledons</taxon>
        <taxon>Gunneridae</taxon>
        <taxon>Pentapetalae</taxon>
        <taxon>rosids</taxon>
        <taxon>fabids</taxon>
        <taxon>Rosales</taxon>
        <taxon>Cannabaceae</taxon>
        <taxon>Cannabis</taxon>
    </lineage>
</organism>
<dbReference type="PROSITE" id="PS50878">
    <property type="entry name" value="RT_POL"/>
    <property type="match status" value="1"/>
</dbReference>
<reference evidence="2" key="1">
    <citation type="submission" date="2018-11" db="EMBL/GenBank/DDBJ databases">
        <authorList>
            <person name="Grassa J C."/>
        </authorList>
    </citation>
    <scope>NUCLEOTIDE SEQUENCE [LARGE SCALE GENOMIC DNA]</scope>
</reference>
<keyword evidence="3" id="KW-1185">Reference proteome</keyword>
<dbReference type="InterPro" id="IPR036691">
    <property type="entry name" value="Endo/exonu/phosph_ase_sf"/>
</dbReference>
<dbReference type="PANTHER" id="PTHR31635:SF196">
    <property type="entry name" value="REVERSE TRANSCRIPTASE DOMAIN-CONTAINING PROTEIN-RELATED"/>
    <property type="match status" value="1"/>
</dbReference>
<dbReference type="Gramene" id="evm.model.02.2012">
    <property type="protein sequence ID" value="cds.evm.model.02.2012"/>
    <property type="gene ID" value="evm.TU.02.2012"/>
</dbReference>
<sequence length="1205" mass="135930">MAYGDGPTMHFTAFYGSPEQSNRCHSWTTLKRLRDVAPLLPWLVIGDFNEILSNANKQGGALRNEVQMDDFRKVLDFCSFSELPVIGDPFTWFKSPHKADTIKERLDWCFVNDKWTTTFEPLVTTHLDFFRSDHRAIAVTVQPLNQLPQQVRRKSRFRFEKLWLTDAEAAAIIKQNWCTSSTATAVESFLNNLESCSSSLQTWHTRKYGNMKQEITTMQQKISALNHSTNRSTESMEELKNSETILDDLLAQEETYWQQRSRVDWMQNGDQNTKFFHAHATSRRNNNSIKSLENAAGVIDYSKQGMTAIISDYFQELFTAQPLDSTALNHTINTIPQTVTAAMNDTLTQPFTPAEITAALKMMSPDKSPGSDGMSAMFYQNYWDIVGSSVTDVVLGILNNGNEMDMLNKSIITLIPKISTPTGMGDYRPISLCNVIYKLISKVLVLRFKEVLPFVISESQSAFLSNRLITDNILVAFELVHYLKHKTQGKKGYSALKLDMSKAFDRVEWAYLAAVMEKMGFASTWISLIMKCLSSTSFSFSLNGEIVGNVKPGRGLRQGDPLSPYLFLICFEGLSRLLNHEEDIGNLAGLRLTRHAPSISHLLFADDSLLFCHATNNSALAINIVLRTYHRASGQLLNTQKSVMSFSPNTDQAIQMFFNQTLNMPISDCHERYLGLPTYLGRDKKEMFSNIKERIWKLLNAWKEKLFSIGGKEVRLKAVVQSIPTYAMSCFKLPKTFCSQLESMMANFWWGSNKMVTKFIGRIEIFYASPNLKEHKYFSQSSFWDANLGHSPSLTWQGICWGRELFIKGLRYKIGNGYHVSAATDPWIPAISNFCPITYDGPPSMLVSYFITQAREWNISLLKAHFGDIDVDRILTIPLSFFPTQDRLIWHYTTTGIYTVKSGFHLASDLNDKEFDSASNSHQEWHAKDIWNQFHFPIDFAKARHLANGDYLFHLATLLSQEEFELLLCIMWVIWIDRNKIIHGDMNKDATAMALYAITYMNNYIKANSTKPPTATLSSPSAANPSHTATDANVAAMKARPTAGVPWTPPLLNKLKLNVDAAINTTDKILGIGAIVRNHDGQVVAALSKPVQGCFRSDEMEAKALFHALNWITQLSLKIDYVETDALRVSSAINNASFDLSSFSDIILDVRCLLSFFPGIVVSHVRRNANQAAHGLAKYALGLDVDTCWRGEIPSPIFSVVVNDG</sequence>
<dbReference type="Pfam" id="PF13456">
    <property type="entry name" value="RVT_3"/>
    <property type="match status" value="1"/>
</dbReference>
<dbReference type="PANTHER" id="PTHR31635">
    <property type="entry name" value="REVERSE TRANSCRIPTASE DOMAIN-CONTAINING PROTEIN-RELATED"/>
    <property type="match status" value="1"/>
</dbReference>
<dbReference type="Pfam" id="PF00078">
    <property type="entry name" value="RVT_1"/>
    <property type="match status" value="1"/>
</dbReference>
<dbReference type="SUPFAM" id="SSF56219">
    <property type="entry name" value="DNase I-like"/>
    <property type="match status" value="1"/>
</dbReference>
<evidence type="ECO:0000313" key="3">
    <source>
        <dbReference type="Proteomes" id="UP000596661"/>
    </source>
</evidence>
<dbReference type="InterPro" id="IPR036397">
    <property type="entry name" value="RNaseH_sf"/>
</dbReference>
<feature type="domain" description="Reverse transcriptase" evidence="1">
    <location>
        <begin position="396"/>
        <end position="662"/>
    </location>
</feature>
<evidence type="ECO:0000259" key="1">
    <source>
        <dbReference type="PROSITE" id="PS50878"/>
    </source>
</evidence>
<accession>A0A803NW04</accession>
<dbReference type="SUPFAM" id="SSF56672">
    <property type="entry name" value="DNA/RNA polymerases"/>
    <property type="match status" value="1"/>
</dbReference>
<dbReference type="EMBL" id="UZAU01000228">
    <property type="status" value="NOT_ANNOTATED_CDS"/>
    <property type="molecule type" value="Genomic_DNA"/>
</dbReference>
<dbReference type="GO" id="GO:0003676">
    <property type="term" value="F:nucleic acid binding"/>
    <property type="evidence" value="ECO:0007669"/>
    <property type="project" value="InterPro"/>
</dbReference>
<evidence type="ECO:0000313" key="2">
    <source>
        <dbReference type="EnsemblPlants" id="cds.evm.model.02.2012"/>
    </source>
</evidence>
<dbReference type="CDD" id="cd06222">
    <property type="entry name" value="RNase_H_like"/>
    <property type="match status" value="1"/>
</dbReference>
<dbReference type="EnsemblPlants" id="evm.model.02.2012">
    <property type="protein sequence ID" value="cds.evm.model.02.2012"/>
    <property type="gene ID" value="evm.TU.02.2012"/>
</dbReference>
<dbReference type="Proteomes" id="UP000596661">
    <property type="component" value="Chromosome 2"/>
</dbReference>
<dbReference type="InterPro" id="IPR044730">
    <property type="entry name" value="RNase_H-like_dom_plant"/>
</dbReference>
<dbReference type="Gene3D" id="3.30.420.10">
    <property type="entry name" value="Ribonuclease H-like superfamily/Ribonuclease H"/>
    <property type="match status" value="1"/>
</dbReference>
<name>A0A803NW04_CANSA</name>
<dbReference type="InterPro" id="IPR002156">
    <property type="entry name" value="RNaseH_domain"/>
</dbReference>
<reference evidence="2" key="2">
    <citation type="submission" date="2021-03" db="UniProtKB">
        <authorList>
            <consortium name="EnsemblPlants"/>
        </authorList>
    </citation>
    <scope>IDENTIFICATION</scope>
</reference>
<dbReference type="SUPFAM" id="SSF53098">
    <property type="entry name" value="Ribonuclease H-like"/>
    <property type="match status" value="1"/>
</dbReference>
<protein>
    <recommendedName>
        <fullName evidence="1">Reverse transcriptase domain-containing protein</fullName>
    </recommendedName>
</protein>
<dbReference type="CDD" id="cd01650">
    <property type="entry name" value="RT_nLTR_like"/>
    <property type="match status" value="1"/>
</dbReference>
<dbReference type="Gene3D" id="3.60.10.10">
    <property type="entry name" value="Endonuclease/exonuclease/phosphatase"/>
    <property type="match status" value="1"/>
</dbReference>
<dbReference type="InterPro" id="IPR043502">
    <property type="entry name" value="DNA/RNA_pol_sf"/>
</dbReference>
<dbReference type="InterPro" id="IPR012337">
    <property type="entry name" value="RNaseH-like_sf"/>
</dbReference>
<dbReference type="GO" id="GO:0004523">
    <property type="term" value="F:RNA-DNA hybrid ribonuclease activity"/>
    <property type="evidence" value="ECO:0007669"/>
    <property type="project" value="InterPro"/>
</dbReference>
<dbReference type="AlphaFoldDB" id="A0A803NW04"/>
<proteinExistence type="predicted"/>